<keyword evidence="1" id="KW-0732">Signal</keyword>
<organism evidence="2 3">
    <name type="scientific">Tilletia horrida</name>
    <dbReference type="NCBI Taxonomy" id="155126"/>
    <lineage>
        <taxon>Eukaryota</taxon>
        <taxon>Fungi</taxon>
        <taxon>Dikarya</taxon>
        <taxon>Basidiomycota</taxon>
        <taxon>Ustilaginomycotina</taxon>
        <taxon>Exobasidiomycetes</taxon>
        <taxon>Tilletiales</taxon>
        <taxon>Tilletiaceae</taxon>
        <taxon>Tilletia</taxon>
    </lineage>
</organism>
<feature type="signal peptide" evidence="1">
    <location>
        <begin position="1"/>
        <end position="20"/>
    </location>
</feature>
<feature type="chain" id="PRO_5042891552" evidence="1">
    <location>
        <begin position="21"/>
        <end position="302"/>
    </location>
</feature>
<comment type="caution">
    <text evidence="2">The sequence shown here is derived from an EMBL/GenBank/DDBJ whole genome shotgun (WGS) entry which is preliminary data.</text>
</comment>
<protein>
    <submittedName>
        <fullName evidence="2">Uncharacterized protein</fullName>
    </submittedName>
</protein>
<name>A0AAN6G999_9BASI</name>
<evidence type="ECO:0000313" key="2">
    <source>
        <dbReference type="EMBL" id="KAK0528154.1"/>
    </source>
</evidence>
<accession>A0AAN6G999</accession>
<keyword evidence="3" id="KW-1185">Reference proteome</keyword>
<gene>
    <name evidence="2" type="ORF">OC842_004646</name>
</gene>
<proteinExistence type="predicted"/>
<sequence>MHRYLFCIFALFLNAFLVCAGPTSLLLSPRQAPPNTIYKQYPETETASLNFTLFVLPAPRALVQQIAGDFALLPFRGKLPRDVEATIGEDEHPLFVMAYYSVDVHYKTGPPLPQLSSVQTYASFLDCTRDGHTPCLRLYAGYFDELVPALSGNVVQASRLFPGRFEPPHSPYAPLAPGTGLYGLNVSDALLSPRHKPYSSAFTFSEADQESLDGQTVGRLFDAPLVRSYDSRCLKSTYFNETTAPVRQLVGDVEVRSPLLPKKDASPQRIFAQSVLGIAAAVQRSVNVTAVDCSVYAGDASS</sequence>
<reference evidence="2" key="1">
    <citation type="journal article" date="2023" name="PhytoFront">
        <title>Draft Genome Resources of Seven Strains of Tilletia horrida, Causal Agent of Kernel Smut of Rice.</title>
        <authorList>
            <person name="Khanal S."/>
            <person name="Antony Babu S."/>
            <person name="Zhou X.G."/>
        </authorList>
    </citation>
    <scope>NUCLEOTIDE SEQUENCE</scope>
    <source>
        <strain evidence="2">TX3</strain>
    </source>
</reference>
<dbReference type="AlphaFoldDB" id="A0AAN6G999"/>
<evidence type="ECO:0000313" key="3">
    <source>
        <dbReference type="Proteomes" id="UP001176521"/>
    </source>
</evidence>
<dbReference type="EMBL" id="JAPDMQ010000283">
    <property type="protein sequence ID" value="KAK0528154.1"/>
    <property type="molecule type" value="Genomic_DNA"/>
</dbReference>
<dbReference type="Proteomes" id="UP001176521">
    <property type="component" value="Unassembled WGS sequence"/>
</dbReference>
<evidence type="ECO:0000256" key="1">
    <source>
        <dbReference type="SAM" id="SignalP"/>
    </source>
</evidence>